<dbReference type="NCBIfam" id="NF002077">
    <property type="entry name" value="PRK00913.2-4"/>
    <property type="match status" value="1"/>
</dbReference>
<feature type="binding site" evidence="9">
    <location>
        <position position="358"/>
    </location>
    <ligand>
        <name>Mn(2+)</name>
        <dbReference type="ChEBI" id="CHEBI:29035"/>
        <label>1</label>
    </ligand>
</feature>
<dbReference type="Gene3D" id="3.40.630.10">
    <property type="entry name" value="Zn peptidases"/>
    <property type="match status" value="1"/>
</dbReference>
<feature type="active site" evidence="9">
    <location>
        <position position="286"/>
    </location>
</feature>
<comment type="function">
    <text evidence="9">Presumably involved in the processing and regular turnover of intracellular proteins. Catalyzes the removal of unsubstituted N-terminal amino acids from various peptides.</text>
</comment>
<feature type="active site" evidence="9">
    <location>
        <position position="360"/>
    </location>
</feature>
<dbReference type="GO" id="GO:0006508">
    <property type="term" value="P:proteolysis"/>
    <property type="evidence" value="ECO:0007669"/>
    <property type="project" value="UniProtKB-KW"/>
</dbReference>
<gene>
    <name evidence="9" type="primary">pepA</name>
    <name evidence="11" type="ORF">DT99_03915</name>
</gene>
<organism evidence="11">
    <name type="scientific">Burkholderia cenocepacia</name>
    <dbReference type="NCBI Taxonomy" id="95486"/>
    <lineage>
        <taxon>Bacteria</taxon>
        <taxon>Pseudomonadati</taxon>
        <taxon>Pseudomonadota</taxon>
        <taxon>Betaproteobacteria</taxon>
        <taxon>Burkholderiales</taxon>
        <taxon>Burkholderiaceae</taxon>
        <taxon>Burkholderia</taxon>
        <taxon>Burkholderia cepacia complex</taxon>
    </lineage>
</organism>
<evidence type="ECO:0000256" key="6">
    <source>
        <dbReference type="ARBA" id="ARBA00022723"/>
    </source>
</evidence>
<evidence type="ECO:0000256" key="1">
    <source>
        <dbReference type="ARBA" id="ARBA00000135"/>
    </source>
</evidence>
<comment type="similarity">
    <text evidence="3 9">Belongs to the peptidase M17 family.</text>
</comment>
<keyword evidence="6 9" id="KW-0479">Metal-binding</keyword>
<comment type="caution">
    <text evidence="11">The sequence shown here is derived from an EMBL/GenBank/DDBJ whole genome shotgun (WGS) entry which is preliminary data.</text>
</comment>
<comment type="catalytic activity">
    <reaction evidence="2 9">
        <text>Release of an N-terminal amino acid, preferentially leucine, but not glutamic or aspartic acids.</text>
        <dbReference type="EC" id="3.4.11.10"/>
    </reaction>
</comment>
<name>A0A071MJR7_9BURK</name>
<dbReference type="NCBIfam" id="NF002074">
    <property type="entry name" value="PRK00913.1-4"/>
    <property type="match status" value="1"/>
</dbReference>
<dbReference type="InterPro" id="IPR023042">
    <property type="entry name" value="Peptidase_M17_leu_NH2_pept"/>
</dbReference>
<dbReference type="GO" id="GO:0070006">
    <property type="term" value="F:metalloaminopeptidase activity"/>
    <property type="evidence" value="ECO:0007669"/>
    <property type="project" value="InterPro"/>
</dbReference>
<dbReference type="HAMAP" id="MF_00181">
    <property type="entry name" value="Cytosol_peptidase_M17"/>
    <property type="match status" value="1"/>
</dbReference>
<keyword evidence="5 9" id="KW-0645">Protease</keyword>
<dbReference type="GO" id="GO:0030145">
    <property type="term" value="F:manganese ion binding"/>
    <property type="evidence" value="ECO:0007669"/>
    <property type="project" value="UniProtKB-UniRule"/>
</dbReference>
<reference evidence="11" key="1">
    <citation type="submission" date="2014-04" db="EMBL/GenBank/DDBJ databases">
        <title>In planta biocontrol of soil-borne Fusarium wilt of banana through a plant endophytic bacterium, Burkholderia cenocepacia 869T2.</title>
        <authorList>
            <person name="Ho Y.-N."/>
            <person name="Chiang H.-M."/>
            <person name="Chao C.-P."/>
            <person name="Su C.-C."/>
            <person name="Hsu H.-F."/>
            <person name="Guo C.-T."/>
            <person name="Hsieh J.-L."/>
            <person name="Huang C.-C."/>
        </authorList>
    </citation>
    <scope>NUCLEOTIDE SEQUENCE [LARGE SCALE GENOMIC DNA]</scope>
    <source>
        <strain evidence="11">869T2</strain>
    </source>
</reference>
<dbReference type="PANTHER" id="PTHR11963">
    <property type="entry name" value="LEUCINE AMINOPEPTIDASE-RELATED"/>
    <property type="match status" value="1"/>
</dbReference>
<keyword evidence="7 9" id="KW-0378">Hydrolase</keyword>
<dbReference type="SUPFAM" id="SSF52949">
    <property type="entry name" value="Macro domain-like"/>
    <property type="match status" value="1"/>
</dbReference>
<dbReference type="PANTHER" id="PTHR11963:SF23">
    <property type="entry name" value="CYTOSOL AMINOPEPTIDASE"/>
    <property type="match status" value="1"/>
</dbReference>
<comment type="cofactor">
    <cofactor evidence="9">
        <name>Mn(2+)</name>
        <dbReference type="ChEBI" id="CHEBI:29035"/>
    </cofactor>
    <text evidence="9">Binds 2 manganese ions per subunit.</text>
</comment>
<feature type="binding site" evidence="9">
    <location>
        <position position="279"/>
    </location>
    <ligand>
        <name>Mn(2+)</name>
        <dbReference type="ChEBI" id="CHEBI:29035"/>
        <label>1</label>
    </ligand>
</feature>
<dbReference type="EC" id="3.4.11.10" evidence="9"/>
<dbReference type="Gene3D" id="3.40.220.10">
    <property type="entry name" value="Leucine Aminopeptidase, subunit E, domain 1"/>
    <property type="match status" value="1"/>
</dbReference>
<evidence type="ECO:0000313" key="11">
    <source>
        <dbReference type="EMBL" id="KEA60905.1"/>
    </source>
</evidence>
<evidence type="ECO:0000256" key="8">
    <source>
        <dbReference type="ARBA" id="ARBA00023211"/>
    </source>
</evidence>
<dbReference type="SUPFAM" id="SSF53187">
    <property type="entry name" value="Zn-dependent exopeptidases"/>
    <property type="match status" value="1"/>
</dbReference>
<keyword evidence="8 9" id="KW-0464">Manganese</keyword>
<accession>A0A071MJR7</accession>
<keyword evidence="9" id="KW-0963">Cytoplasm</keyword>
<feature type="binding site" evidence="9">
    <location>
        <position position="356"/>
    </location>
    <ligand>
        <name>Mn(2+)</name>
        <dbReference type="ChEBI" id="CHEBI:29035"/>
        <label>1</label>
    </ligand>
</feature>
<sequence length="503" mass="53011">MDFSIKGCDWSKGEAKGFLTGKSDCIVLGIFEAQTLSGAALDIDTATKGLISRMVKAGDMDGKRGKTLFLHEVSGIGASRVLLVGLGKQDAFNQKAYNDAVTAAWRALLATKVVQVTFSLAQLPVDERSSDWGVRAAILALRNETYRFTQMKSKPEPASHTLKRVVFSVDPADEKAAKVAVKQAVALANGMDLTRDLGNLPGNVCTPTYLGNTAKKIAKDWGLKAEVLGLKQIQALKMGSFLSVARASVEPPQFIVLHYQGAAAKAAPVVLVGKGITFDTGGISLKPGEGMDEMKYDMCGAGSVLGTMRAVAEMGLKINVVAIVPTCENMPGGNATKPGDIVTSMKGLTIEVLNTDAEGRLILCDALTYAERFKPAAVIDVATLTGACVIALGGHNSGLFSTDDALAGELLDASREANDPAWRMPLDDEYQDQLKSNFADLANIGGRPAGAVTAACFLSRFTDSYPWAHLDIAGTAWKGGAAKGATGRPVPLLAQFLIDRAGQ</sequence>
<dbReference type="NCBIfam" id="NF002083">
    <property type="entry name" value="PRK00913.3-5"/>
    <property type="match status" value="1"/>
</dbReference>
<keyword evidence="4 9" id="KW-0031">Aminopeptidase</keyword>
<feature type="binding site" evidence="9">
    <location>
        <position position="358"/>
    </location>
    <ligand>
        <name>Mn(2+)</name>
        <dbReference type="ChEBI" id="CHEBI:29035"/>
        <label>2</label>
    </ligand>
</feature>
<comment type="catalytic activity">
    <reaction evidence="1 9">
        <text>Release of an N-terminal amino acid, Xaa-|-Yaa-, in which Xaa is preferably Leu, but may be other amino acids including Pro although not Arg or Lys, and Yaa may be Pro. Amino acid amides and methyl esters are also readily hydrolyzed, but rates on arylamides are exceedingly low.</text>
        <dbReference type="EC" id="3.4.11.1"/>
    </reaction>
</comment>
<dbReference type="FunFam" id="3.40.630.10:FF:000004">
    <property type="entry name" value="Probable cytosol aminopeptidase"/>
    <property type="match status" value="1"/>
</dbReference>
<dbReference type="AlphaFoldDB" id="A0A071MJR7"/>
<feature type="binding site" evidence="9">
    <location>
        <position position="274"/>
    </location>
    <ligand>
        <name>Mn(2+)</name>
        <dbReference type="ChEBI" id="CHEBI:29035"/>
        <label>2</label>
    </ligand>
</feature>
<feature type="binding site" evidence="9">
    <location>
        <position position="297"/>
    </location>
    <ligand>
        <name>Mn(2+)</name>
        <dbReference type="ChEBI" id="CHEBI:29035"/>
        <label>2</label>
    </ligand>
</feature>
<dbReference type="InterPro" id="IPR008283">
    <property type="entry name" value="Peptidase_M17_N"/>
</dbReference>
<dbReference type="Pfam" id="PF00883">
    <property type="entry name" value="Peptidase_M17"/>
    <property type="match status" value="1"/>
</dbReference>
<dbReference type="EMBL" id="JJOA01000003">
    <property type="protein sequence ID" value="KEA60905.1"/>
    <property type="molecule type" value="Genomic_DNA"/>
</dbReference>
<dbReference type="EC" id="3.4.11.1" evidence="9"/>
<evidence type="ECO:0000259" key="10">
    <source>
        <dbReference type="PROSITE" id="PS00631"/>
    </source>
</evidence>
<proteinExistence type="inferred from homology"/>
<dbReference type="InterPro" id="IPR043472">
    <property type="entry name" value="Macro_dom-like"/>
</dbReference>
<feature type="domain" description="Cytosol aminopeptidase" evidence="10">
    <location>
        <begin position="354"/>
        <end position="361"/>
    </location>
</feature>
<evidence type="ECO:0000256" key="4">
    <source>
        <dbReference type="ARBA" id="ARBA00022438"/>
    </source>
</evidence>
<dbReference type="CDD" id="cd00433">
    <property type="entry name" value="Peptidase_M17"/>
    <property type="match status" value="1"/>
</dbReference>
<protein>
    <recommendedName>
        <fullName evidence="9">Probable cytosol aminopeptidase</fullName>
        <ecNumber evidence="9">3.4.11.1</ecNumber>
    </recommendedName>
    <alternativeName>
        <fullName evidence="9">Leucine aminopeptidase</fullName>
        <shortName evidence="9">LAP</shortName>
        <ecNumber evidence="9">3.4.11.10</ecNumber>
    </alternativeName>
    <alternativeName>
        <fullName evidence="9">Leucyl aminopeptidase</fullName>
    </alternativeName>
</protein>
<dbReference type="InterPro" id="IPR000819">
    <property type="entry name" value="Peptidase_M17_C"/>
</dbReference>
<dbReference type="OrthoDB" id="9809354at2"/>
<evidence type="ECO:0000256" key="3">
    <source>
        <dbReference type="ARBA" id="ARBA00009528"/>
    </source>
</evidence>
<comment type="subcellular location">
    <subcellularLocation>
        <location evidence="9">Cytoplasm</location>
    </subcellularLocation>
</comment>
<evidence type="ECO:0000256" key="2">
    <source>
        <dbReference type="ARBA" id="ARBA00000967"/>
    </source>
</evidence>
<dbReference type="NCBIfam" id="NF002073">
    <property type="entry name" value="PRK00913.1-2"/>
    <property type="match status" value="1"/>
</dbReference>
<evidence type="ECO:0000256" key="9">
    <source>
        <dbReference type="HAMAP-Rule" id="MF_00181"/>
    </source>
</evidence>
<dbReference type="PROSITE" id="PS00631">
    <property type="entry name" value="CYTOSOL_AP"/>
    <property type="match status" value="1"/>
</dbReference>
<evidence type="ECO:0000256" key="5">
    <source>
        <dbReference type="ARBA" id="ARBA00022670"/>
    </source>
</evidence>
<dbReference type="GO" id="GO:0005737">
    <property type="term" value="C:cytoplasm"/>
    <property type="evidence" value="ECO:0007669"/>
    <property type="project" value="UniProtKB-SubCell"/>
</dbReference>
<dbReference type="InterPro" id="IPR011356">
    <property type="entry name" value="Leucine_aapep/pepB"/>
</dbReference>
<dbReference type="PRINTS" id="PR00481">
    <property type="entry name" value="LAMNOPPTDASE"/>
</dbReference>
<evidence type="ECO:0000256" key="7">
    <source>
        <dbReference type="ARBA" id="ARBA00022801"/>
    </source>
</evidence>
<feature type="binding site" evidence="9">
    <location>
        <position position="279"/>
    </location>
    <ligand>
        <name>Mn(2+)</name>
        <dbReference type="ChEBI" id="CHEBI:29035"/>
        <label>2</label>
    </ligand>
</feature>
<dbReference type="Pfam" id="PF02789">
    <property type="entry name" value="Peptidase_M17_N"/>
    <property type="match status" value="1"/>
</dbReference>